<name>H2YR44_CIOSA</name>
<organism evidence="1 2">
    <name type="scientific">Ciona savignyi</name>
    <name type="common">Pacific transparent sea squirt</name>
    <dbReference type="NCBI Taxonomy" id="51511"/>
    <lineage>
        <taxon>Eukaryota</taxon>
        <taxon>Metazoa</taxon>
        <taxon>Chordata</taxon>
        <taxon>Tunicata</taxon>
        <taxon>Ascidiacea</taxon>
        <taxon>Phlebobranchia</taxon>
        <taxon>Cionidae</taxon>
        <taxon>Ciona</taxon>
    </lineage>
</organism>
<evidence type="ECO:0000313" key="2">
    <source>
        <dbReference type="Proteomes" id="UP000007875"/>
    </source>
</evidence>
<proteinExistence type="predicted"/>
<reference evidence="2" key="1">
    <citation type="submission" date="2003-08" db="EMBL/GenBank/DDBJ databases">
        <authorList>
            <person name="Birren B."/>
            <person name="Nusbaum C."/>
            <person name="Abebe A."/>
            <person name="Abouelleil A."/>
            <person name="Adekoya E."/>
            <person name="Ait-zahra M."/>
            <person name="Allen N."/>
            <person name="Allen T."/>
            <person name="An P."/>
            <person name="Anderson M."/>
            <person name="Anderson S."/>
            <person name="Arachchi H."/>
            <person name="Armbruster J."/>
            <person name="Bachantsang P."/>
            <person name="Baldwin J."/>
            <person name="Barry A."/>
            <person name="Bayul T."/>
            <person name="Blitshsteyn B."/>
            <person name="Bloom T."/>
            <person name="Blye J."/>
            <person name="Boguslavskiy L."/>
            <person name="Borowsky M."/>
            <person name="Boukhgalter B."/>
            <person name="Brunache A."/>
            <person name="Butler J."/>
            <person name="Calixte N."/>
            <person name="Calvo S."/>
            <person name="Camarata J."/>
            <person name="Campo K."/>
            <person name="Chang J."/>
            <person name="Cheshatsang Y."/>
            <person name="Citroen M."/>
            <person name="Collymore A."/>
            <person name="Considine T."/>
            <person name="Cook A."/>
            <person name="Cooke P."/>
            <person name="Corum B."/>
            <person name="Cuomo C."/>
            <person name="David R."/>
            <person name="Dawoe T."/>
            <person name="Degray S."/>
            <person name="Dodge S."/>
            <person name="Dooley K."/>
            <person name="Dorje P."/>
            <person name="Dorjee K."/>
            <person name="Dorris L."/>
            <person name="Duffey N."/>
            <person name="Dupes A."/>
            <person name="Elkins T."/>
            <person name="Engels R."/>
            <person name="Erickson J."/>
            <person name="Farina A."/>
            <person name="Faro S."/>
            <person name="Ferreira P."/>
            <person name="Fischer H."/>
            <person name="Fitzgerald M."/>
            <person name="Foley K."/>
            <person name="Gage D."/>
            <person name="Galagan J."/>
            <person name="Gearin G."/>
            <person name="Gnerre S."/>
            <person name="Gnirke A."/>
            <person name="Goyette A."/>
            <person name="Graham J."/>
            <person name="Grandbois E."/>
            <person name="Gyaltsen K."/>
            <person name="Hafez N."/>
            <person name="Hagopian D."/>
            <person name="Hagos B."/>
            <person name="Hall J."/>
            <person name="Hatcher B."/>
            <person name="Heller A."/>
            <person name="Higgins H."/>
            <person name="Honan T."/>
            <person name="Horn A."/>
            <person name="Houde N."/>
            <person name="Hughes L."/>
            <person name="Hulme W."/>
            <person name="Husby E."/>
            <person name="Iliev I."/>
            <person name="Jaffe D."/>
            <person name="Jones C."/>
            <person name="Kamal M."/>
            <person name="Kamat A."/>
            <person name="Kamvysselis M."/>
            <person name="Karlsson E."/>
            <person name="Kells C."/>
            <person name="Kieu A."/>
            <person name="Kisner P."/>
            <person name="Kodira C."/>
            <person name="Kulbokas E."/>
            <person name="Labutti K."/>
            <person name="Lama D."/>
            <person name="Landers T."/>
            <person name="Leger J."/>
            <person name="Levine S."/>
            <person name="Lewis D."/>
            <person name="Lewis T."/>
            <person name="Lindblad-toh K."/>
            <person name="Liu X."/>
            <person name="Lokyitsang T."/>
            <person name="Lokyitsang Y."/>
            <person name="Lucien O."/>
            <person name="Lui A."/>
            <person name="Ma L.J."/>
            <person name="Mabbitt R."/>
            <person name="Macdonald J."/>
            <person name="Maclean C."/>
            <person name="Major J."/>
            <person name="Manning J."/>
            <person name="Marabella R."/>
            <person name="Maru K."/>
            <person name="Matthews C."/>
            <person name="Mauceli E."/>
            <person name="Mccarthy M."/>
            <person name="Mcdonough S."/>
            <person name="Mcghee T."/>
            <person name="Meldrim J."/>
            <person name="Meneus L."/>
            <person name="Mesirov J."/>
            <person name="Mihalev A."/>
            <person name="Mihova T."/>
            <person name="Mikkelsen T."/>
            <person name="Mlenga V."/>
            <person name="Moru K."/>
            <person name="Mozes J."/>
            <person name="Mulrain L."/>
            <person name="Munson G."/>
            <person name="Naylor J."/>
            <person name="Newes C."/>
            <person name="Nguyen C."/>
            <person name="Nguyen N."/>
            <person name="Nguyen T."/>
            <person name="Nicol R."/>
            <person name="Nielsen C."/>
            <person name="Nizzari M."/>
            <person name="Norbu C."/>
            <person name="Norbu N."/>
            <person name="O'donnell P."/>
            <person name="Okoawo O."/>
            <person name="O'leary S."/>
            <person name="Omotosho B."/>
            <person name="O'neill K."/>
            <person name="Osman S."/>
            <person name="Parker S."/>
            <person name="Perrin D."/>
            <person name="Phunkhang P."/>
            <person name="Piqani B."/>
            <person name="Purcell S."/>
            <person name="Rachupka T."/>
            <person name="Ramasamy U."/>
            <person name="Rameau R."/>
            <person name="Ray V."/>
            <person name="Raymond C."/>
            <person name="Retta R."/>
            <person name="Richardson S."/>
            <person name="Rise C."/>
            <person name="Rodriguez J."/>
            <person name="Rogers J."/>
            <person name="Rogov P."/>
            <person name="Rutman M."/>
            <person name="Schupbach R."/>
            <person name="Seaman C."/>
            <person name="Settipalli S."/>
            <person name="Sharpe T."/>
            <person name="Sheridan J."/>
            <person name="Sherpa N."/>
            <person name="Shi J."/>
            <person name="Smirnov S."/>
            <person name="Smith C."/>
            <person name="Sougnez C."/>
            <person name="Spencer B."/>
            <person name="Stalker J."/>
            <person name="Stange-thomann N."/>
            <person name="Stavropoulos S."/>
            <person name="Stetson K."/>
            <person name="Stone C."/>
            <person name="Stone S."/>
            <person name="Stubbs M."/>
            <person name="Talamas J."/>
            <person name="Tchuinga P."/>
            <person name="Tenzing P."/>
            <person name="Tesfaye S."/>
            <person name="Theodore J."/>
            <person name="Thoulutsang Y."/>
            <person name="Topham K."/>
            <person name="Towey S."/>
            <person name="Tsamla T."/>
            <person name="Tsomo N."/>
            <person name="Vallee D."/>
            <person name="Vassiliev H."/>
            <person name="Venkataraman V."/>
            <person name="Vinson J."/>
            <person name="Vo A."/>
            <person name="Wade C."/>
            <person name="Wang S."/>
            <person name="Wangchuk T."/>
            <person name="Wangdi T."/>
            <person name="Whittaker C."/>
            <person name="Wilkinson J."/>
            <person name="Wu Y."/>
            <person name="Wyman D."/>
            <person name="Yadav S."/>
            <person name="Yang S."/>
            <person name="Yang X."/>
            <person name="Yeager S."/>
            <person name="Yee E."/>
            <person name="Young G."/>
            <person name="Zainoun J."/>
            <person name="Zembeck L."/>
            <person name="Zimmer A."/>
            <person name="Zody M."/>
            <person name="Lander E."/>
        </authorList>
    </citation>
    <scope>NUCLEOTIDE SEQUENCE [LARGE SCALE GENOMIC DNA]</scope>
</reference>
<keyword evidence="2" id="KW-1185">Reference proteome</keyword>
<reference evidence="1" key="3">
    <citation type="submission" date="2025-09" db="UniProtKB">
        <authorList>
            <consortium name="Ensembl"/>
        </authorList>
    </citation>
    <scope>IDENTIFICATION</scope>
</reference>
<dbReference type="Proteomes" id="UP000007875">
    <property type="component" value="Unassembled WGS sequence"/>
</dbReference>
<sequence>MDLQVTQFLIGLLLAVLFEVSYCTVSPKDRTHC</sequence>
<evidence type="ECO:0000313" key="1">
    <source>
        <dbReference type="Ensembl" id="ENSCSAVP00000007804.1"/>
    </source>
</evidence>
<dbReference type="InParanoid" id="H2YR44"/>
<dbReference type="AlphaFoldDB" id="H2YR44"/>
<dbReference type="Ensembl" id="ENSCSAVT00000007909.1">
    <property type="protein sequence ID" value="ENSCSAVP00000007804.1"/>
    <property type="gene ID" value="ENSCSAVG00000004668.1"/>
</dbReference>
<protein>
    <submittedName>
        <fullName evidence="1">Uncharacterized protein</fullName>
    </submittedName>
</protein>
<reference evidence="1" key="2">
    <citation type="submission" date="2025-08" db="UniProtKB">
        <authorList>
            <consortium name="Ensembl"/>
        </authorList>
    </citation>
    <scope>IDENTIFICATION</scope>
</reference>
<accession>H2YR44</accession>
<dbReference type="HOGENOM" id="CLU_3386981_0_0_1"/>